<dbReference type="EMBL" id="LNYN01000020">
    <property type="protein sequence ID" value="KTD34201.1"/>
    <property type="molecule type" value="Genomic_DNA"/>
</dbReference>
<reference evidence="2 4" key="2">
    <citation type="submission" date="2018-06" db="EMBL/GenBank/DDBJ databases">
        <authorList>
            <consortium name="Pathogen Informatics"/>
            <person name="Doyle S."/>
        </authorList>
    </citation>
    <scope>NUCLEOTIDE SEQUENCE [LARGE SCALE GENOMIC DNA]</scope>
    <source>
        <strain evidence="2 4">NCTC12239</strain>
    </source>
</reference>
<evidence type="ECO:0000313" key="4">
    <source>
        <dbReference type="Proteomes" id="UP000254040"/>
    </source>
</evidence>
<dbReference type="EMBL" id="UGOG01000001">
    <property type="protein sequence ID" value="STX62923.1"/>
    <property type="molecule type" value="Genomic_DNA"/>
</dbReference>
<dbReference type="OrthoDB" id="9786771at2"/>
<dbReference type="AlphaFoldDB" id="A0A378JW88"/>
<proteinExistence type="predicted"/>
<keyword evidence="3" id="KW-1185">Reference proteome</keyword>
<name>A0A378JW88_9GAMM</name>
<dbReference type="Proteomes" id="UP000254040">
    <property type="component" value="Unassembled WGS sequence"/>
</dbReference>
<sequence>MLHLPELAKQGQHIQILTLTDRLPAFISGPCQLTVTYSIEAKDDYYLIHMQTTGDLVVICQRCLCEFPSHYNNQTTLAVCRSDERAEQILEFYESIVSSNWQVDLLELVVDELHLYAPQFHPEIEDCGSEVNDILTGKIETY</sequence>
<dbReference type="RefSeq" id="WP_028384497.1">
    <property type="nucleotide sequence ID" value="NZ_CAAAJG010000001.1"/>
</dbReference>
<dbReference type="Proteomes" id="UP000054985">
    <property type="component" value="Unassembled WGS sequence"/>
</dbReference>
<gene>
    <name evidence="1" type="ORF">Lmor_1598</name>
    <name evidence="2" type="ORF">NCTC12239_01862</name>
</gene>
<evidence type="ECO:0000313" key="2">
    <source>
        <dbReference type="EMBL" id="STX62923.1"/>
    </source>
</evidence>
<dbReference type="InterPro" id="IPR039255">
    <property type="entry name" value="YceD_bac"/>
</dbReference>
<protein>
    <submittedName>
        <fullName evidence="1">Metal-binding protein</fullName>
    </submittedName>
    <submittedName>
        <fullName evidence="2">Metal-binding, possibly nucleic acid-binding protein</fullName>
    </submittedName>
</protein>
<reference evidence="1 3" key="1">
    <citation type="submission" date="2015-11" db="EMBL/GenBank/DDBJ databases">
        <title>Genomic analysis of 38 Legionella species identifies large and diverse effector repertoires.</title>
        <authorList>
            <person name="Burstein D."/>
            <person name="Amaro F."/>
            <person name="Zusman T."/>
            <person name="Lifshitz Z."/>
            <person name="Cohen O."/>
            <person name="Gilbert J.A."/>
            <person name="Pupko T."/>
            <person name="Shuman H.A."/>
            <person name="Segal G."/>
        </authorList>
    </citation>
    <scope>NUCLEOTIDE SEQUENCE [LARGE SCALE GENOMIC DNA]</scope>
    <source>
        <strain evidence="1 3">ATCC 43877</strain>
    </source>
</reference>
<dbReference type="PANTHER" id="PTHR38099:SF1">
    <property type="entry name" value="LARGE RIBOSOMAL RNA SUBUNIT ACCUMULATION PROTEIN YCED"/>
    <property type="match status" value="1"/>
</dbReference>
<dbReference type="PANTHER" id="PTHR38099">
    <property type="entry name" value="LARGE RIBOSOMAL RNA SUBUNIT ACCUMULATION PROTEIN YCED"/>
    <property type="match status" value="1"/>
</dbReference>
<organism evidence="2 4">
    <name type="scientific">Legionella moravica</name>
    <dbReference type="NCBI Taxonomy" id="39962"/>
    <lineage>
        <taxon>Bacteria</taxon>
        <taxon>Pseudomonadati</taxon>
        <taxon>Pseudomonadota</taxon>
        <taxon>Gammaproteobacteria</taxon>
        <taxon>Legionellales</taxon>
        <taxon>Legionellaceae</taxon>
        <taxon>Legionella</taxon>
    </lineage>
</organism>
<dbReference type="STRING" id="39962.Lmor_1598"/>
<accession>A0A378JW88</accession>
<evidence type="ECO:0000313" key="1">
    <source>
        <dbReference type="EMBL" id="KTD34201.1"/>
    </source>
</evidence>
<evidence type="ECO:0000313" key="3">
    <source>
        <dbReference type="Proteomes" id="UP000054985"/>
    </source>
</evidence>
<dbReference type="GO" id="GO:0005829">
    <property type="term" value="C:cytosol"/>
    <property type="evidence" value="ECO:0007669"/>
    <property type="project" value="TreeGrafter"/>
</dbReference>